<keyword evidence="3" id="KW-1185">Reference proteome</keyword>
<gene>
    <name evidence="2" type="ORF">SAMN05421824_0216</name>
</gene>
<dbReference type="STRING" id="419940.SAMN05421824_0216"/>
<organism evidence="2 3">
    <name type="scientific">Hyunsoonleella jejuensis</name>
    <dbReference type="NCBI Taxonomy" id="419940"/>
    <lineage>
        <taxon>Bacteria</taxon>
        <taxon>Pseudomonadati</taxon>
        <taxon>Bacteroidota</taxon>
        <taxon>Flavobacteriia</taxon>
        <taxon>Flavobacteriales</taxon>
        <taxon>Flavobacteriaceae</taxon>
    </lineage>
</organism>
<name>A0A1H9ADB6_9FLAO</name>
<evidence type="ECO:0000256" key="1">
    <source>
        <dbReference type="SAM" id="Phobius"/>
    </source>
</evidence>
<evidence type="ECO:0000313" key="3">
    <source>
        <dbReference type="Proteomes" id="UP000198999"/>
    </source>
</evidence>
<accession>A0A1H9ADB6</accession>
<keyword evidence="1" id="KW-0812">Transmembrane</keyword>
<evidence type="ECO:0000313" key="2">
    <source>
        <dbReference type="EMBL" id="SEP74684.1"/>
    </source>
</evidence>
<dbReference type="EMBL" id="FOFN01000001">
    <property type="protein sequence ID" value="SEP74684.1"/>
    <property type="molecule type" value="Genomic_DNA"/>
</dbReference>
<protein>
    <submittedName>
        <fullName evidence="2">Uncharacterized protein</fullName>
    </submittedName>
</protein>
<dbReference type="AlphaFoldDB" id="A0A1H9ADB6"/>
<dbReference type="Proteomes" id="UP000198999">
    <property type="component" value="Unassembled WGS sequence"/>
</dbReference>
<dbReference type="OrthoDB" id="9871888at2"/>
<reference evidence="2 3" key="1">
    <citation type="submission" date="2016-10" db="EMBL/GenBank/DDBJ databases">
        <authorList>
            <person name="de Groot N.N."/>
        </authorList>
    </citation>
    <scope>NUCLEOTIDE SEQUENCE [LARGE SCALE GENOMIC DNA]</scope>
    <source>
        <strain evidence="2 3">DSM 21035</strain>
    </source>
</reference>
<feature type="transmembrane region" description="Helical" evidence="1">
    <location>
        <begin position="6"/>
        <end position="23"/>
    </location>
</feature>
<keyword evidence="1" id="KW-0472">Membrane</keyword>
<proteinExistence type="predicted"/>
<sequence>MVYYIAALVLFVLVGYTIHILAYNRFKKLKGRTPNKKELWSIYHWEGVLGLSALIVLVLVYVLKASNVLNF</sequence>
<feature type="transmembrane region" description="Helical" evidence="1">
    <location>
        <begin position="43"/>
        <end position="63"/>
    </location>
</feature>
<dbReference type="RefSeq" id="WP_092574304.1">
    <property type="nucleotide sequence ID" value="NZ_FOFN01000001.1"/>
</dbReference>
<keyword evidence="1" id="KW-1133">Transmembrane helix</keyword>